<comment type="caution">
    <text evidence="1">The sequence shown here is derived from an EMBL/GenBank/DDBJ whole genome shotgun (WGS) entry which is preliminary data.</text>
</comment>
<proteinExistence type="predicted"/>
<evidence type="ECO:0000313" key="2">
    <source>
        <dbReference type="Proteomes" id="UP001597079"/>
    </source>
</evidence>
<keyword evidence="2" id="KW-1185">Reference proteome</keyword>
<accession>A0ABW4JGQ0</accession>
<gene>
    <name evidence="1" type="ORF">ACFSB2_06240</name>
</gene>
<name>A0ABW4JGQ0_9BACL</name>
<protein>
    <submittedName>
        <fullName evidence="1">Uncharacterized protein</fullName>
    </submittedName>
</protein>
<evidence type="ECO:0000313" key="1">
    <source>
        <dbReference type="EMBL" id="MFD1674305.1"/>
    </source>
</evidence>
<reference evidence="2" key="1">
    <citation type="journal article" date="2019" name="Int. J. Syst. Evol. Microbiol.">
        <title>The Global Catalogue of Microorganisms (GCM) 10K type strain sequencing project: providing services to taxonomists for standard genome sequencing and annotation.</title>
        <authorList>
            <consortium name="The Broad Institute Genomics Platform"/>
            <consortium name="The Broad Institute Genome Sequencing Center for Infectious Disease"/>
            <person name="Wu L."/>
            <person name="Ma J."/>
        </authorList>
    </citation>
    <scope>NUCLEOTIDE SEQUENCE [LARGE SCALE GENOMIC DNA]</scope>
    <source>
        <strain evidence="2">CGMCC 1.12286</strain>
    </source>
</reference>
<dbReference type="RefSeq" id="WP_377942169.1">
    <property type="nucleotide sequence ID" value="NZ_JBHUCX010000018.1"/>
</dbReference>
<sequence>MAKYYPTFSCWHQDEVVLFGPEKERDRKLQWFRESGLCPQCYKAKQVAEVERGSEGLPPLSETDKQIQWAEKIRVDVIGYVKNKISKASNTEAQKEGFTKIFLELCDSKTEAKWWIDNRDGHSTMKMLWPEVIRIAKERQLG</sequence>
<dbReference type="Proteomes" id="UP001597079">
    <property type="component" value="Unassembled WGS sequence"/>
</dbReference>
<dbReference type="EMBL" id="JBHUCX010000018">
    <property type="protein sequence ID" value="MFD1674305.1"/>
    <property type="molecule type" value="Genomic_DNA"/>
</dbReference>
<organism evidence="1 2">
    <name type="scientific">Alicyclobacillus fodiniaquatilis</name>
    <dbReference type="NCBI Taxonomy" id="1661150"/>
    <lineage>
        <taxon>Bacteria</taxon>
        <taxon>Bacillati</taxon>
        <taxon>Bacillota</taxon>
        <taxon>Bacilli</taxon>
        <taxon>Bacillales</taxon>
        <taxon>Alicyclobacillaceae</taxon>
        <taxon>Alicyclobacillus</taxon>
    </lineage>
</organism>